<evidence type="ECO:0000313" key="5">
    <source>
        <dbReference type="Proteomes" id="UP000660262"/>
    </source>
</evidence>
<dbReference type="GO" id="GO:0045454">
    <property type="term" value="P:cell redox homeostasis"/>
    <property type="evidence" value="ECO:0007669"/>
    <property type="project" value="TreeGrafter"/>
</dbReference>
<dbReference type="OrthoDB" id="60822at2759"/>
<protein>
    <recommendedName>
        <fullName evidence="6">Selenoprotein T</fullName>
    </recommendedName>
</protein>
<reference evidence="4" key="1">
    <citation type="submission" date="2020-10" db="EMBL/GenBank/DDBJ databases">
        <title>Unveiling of a novel bifunctional photoreceptor, Dualchrome1, isolated from a cosmopolitan green alga.</title>
        <authorList>
            <person name="Suzuki S."/>
            <person name="Kawachi M."/>
        </authorList>
    </citation>
    <scope>NUCLEOTIDE SEQUENCE</scope>
    <source>
        <strain evidence="4">NIES 2893</strain>
    </source>
</reference>
<evidence type="ECO:0000313" key="4">
    <source>
        <dbReference type="EMBL" id="GHP02994.1"/>
    </source>
</evidence>
<sequence length="240" mass="24782">MADDSSAARQPPPPANANGGGAPSTSYVPMIGLLLAVGLILGSDISSLFHIGHSHGHVEKSTATVAPDAAAAASSSSSSLAPFDAMSAGGRVHGTFLQVRQIVNQKYPGVEVVHSNYPVAPMNLAIAKGISMLQMAFIGAVLAGESALRMVGINNNPEWFAAVQENKIGACMGAWFFGNSIVSSFHSTGAFEVYFDGKEVFSKLKTGGLNAQQLFGDLDAAIQSHYTTQGGDLAQKSSAL</sequence>
<gene>
    <name evidence="4" type="ORF">PPROV_000174900</name>
</gene>
<keyword evidence="5" id="KW-1185">Reference proteome</keyword>
<dbReference type="GO" id="GO:0004791">
    <property type="term" value="F:thioredoxin-disulfide reductase (NADPH) activity"/>
    <property type="evidence" value="ECO:0007669"/>
    <property type="project" value="TreeGrafter"/>
</dbReference>
<evidence type="ECO:0000256" key="1">
    <source>
        <dbReference type="ARBA" id="ARBA00022729"/>
    </source>
</evidence>
<dbReference type="PANTHER" id="PTHR13544">
    <property type="entry name" value="SELENOPROTEIN T"/>
    <property type="match status" value="1"/>
</dbReference>
<dbReference type="NCBIfam" id="TIGR02174">
    <property type="entry name" value="CXXU_selWTH"/>
    <property type="match status" value="1"/>
</dbReference>
<feature type="region of interest" description="Disordered" evidence="3">
    <location>
        <begin position="1"/>
        <end position="22"/>
    </location>
</feature>
<proteinExistence type="predicted"/>
<accession>A0A830H7F3</accession>
<evidence type="ECO:0008006" key="6">
    <source>
        <dbReference type="Google" id="ProtNLM"/>
    </source>
</evidence>
<dbReference type="EMBL" id="BNJQ01000004">
    <property type="protein sequence ID" value="GHP02994.1"/>
    <property type="molecule type" value="Genomic_DNA"/>
</dbReference>
<dbReference type="Pfam" id="PF10262">
    <property type="entry name" value="Rdx"/>
    <property type="match status" value="1"/>
</dbReference>
<evidence type="ECO:0000256" key="3">
    <source>
        <dbReference type="SAM" id="MobiDB-lite"/>
    </source>
</evidence>
<keyword evidence="1" id="KW-0732">Signal</keyword>
<dbReference type="Proteomes" id="UP000660262">
    <property type="component" value="Unassembled WGS sequence"/>
</dbReference>
<organism evidence="4 5">
    <name type="scientific">Pycnococcus provasolii</name>
    <dbReference type="NCBI Taxonomy" id="41880"/>
    <lineage>
        <taxon>Eukaryota</taxon>
        <taxon>Viridiplantae</taxon>
        <taxon>Chlorophyta</taxon>
        <taxon>Pseudoscourfieldiophyceae</taxon>
        <taxon>Pseudoscourfieldiales</taxon>
        <taxon>Pycnococcaceae</taxon>
        <taxon>Pycnococcus</taxon>
    </lineage>
</organism>
<comment type="caution">
    <text evidence="4">The sequence shown here is derived from an EMBL/GenBank/DDBJ whole genome shotgun (WGS) entry which is preliminary data.</text>
</comment>
<evidence type="ECO:0000256" key="2">
    <source>
        <dbReference type="ARBA" id="ARBA00023284"/>
    </source>
</evidence>
<dbReference type="PANTHER" id="PTHR13544:SF0">
    <property type="entry name" value="THIOREDOXIN REDUCTASE-LIKE SELENOPROTEIN T"/>
    <property type="match status" value="1"/>
</dbReference>
<dbReference type="InterPro" id="IPR019389">
    <property type="entry name" value="Selenoprotein_T"/>
</dbReference>
<name>A0A830H7F3_9CHLO</name>
<dbReference type="InterPro" id="IPR011893">
    <property type="entry name" value="Selenoprotein_Rdx-typ"/>
</dbReference>
<keyword evidence="2" id="KW-0676">Redox-active center</keyword>
<dbReference type="GO" id="GO:0005789">
    <property type="term" value="C:endoplasmic reticulum membrane"/>
    <property type="evidence" value="ECO:0007669"/>
    <property type="project" value="TreeGrafter"/>
</dbReference>
<dbReference type="AlphaFoldDB" id="A0A830H7F3"/>